<proteinExistence type="predicted"/>
<evidence type="ECO:0000313" key="2">
    <source>
        <dbReference type="EMBL" id="MFC5863563.1"/>
    </source>
</evidence>
<gene>
    <name evidence="2" type="ORF">ACFPT7_14750</name>
</gene>
<keyword evidence="1" id="KW-0472">Membrane</keyword>
<reference evidence="3" key="1">
    <citation type="journal article" date="2019" name="Int. J. Syst. Evol. Microbiol.">
        <title>The Global Catalogue of Microorganisms (GCM) 10K type strain sequencing project: providing services to taxonomists for standard genome sequencing and annotation.</title>
        <authorList>
            <consortium name="The Broad Institute Genomics Platform"/>
            <consortium name="The Broad Institute Genome Sequencing Center for Infectious Disease"/>
            <person name="Wu L."/>
            <person name="Ma J."/>
        </authorList>
    </citation>
    <scope>NUCLEOTIDE SEQUENCE [LARGE SCALE GENOMIC DNA]</scope>
    <source>
        <strain evidence="3">JCM 4087</strain>
    </source>
</reference>
<protein>
    <submittedName>
        <fullName evidence="2">Uncharacterized protein</fullName>
    </submittedName>
</protein>
<keyword evidence="1" id="KW-0812">Transmembrane</keyword>
<keyword evidence="3" id="KW-1185">Reference proteome</keyword>
<evidence type="ECO:0000256" key="1">
    <source>
        <dbReference type="SAM" id="Phobius"/>
    </source>
</evidence>
<name>A0ABW1EKR9_9BACT</name>
<feature type="transmembrane region" description="Helical" evidence="1">
    <location>
        <begin position="123"/>
        <end position="145"/>
    </location>
</feature>
<feature type="transmembrane region" description="Helical" evidence="1">
    <location>
        <begin position="98"/>
        <end position="117"/>
    </location>
</feature>
<keyword evidence="1" id="KW-1133">Transmembrane helix</keyword>
<dbReference type="RefSeq" id="WP_263340224.1">
    <property type="nucleotide sequence ID" value="NZ_JAGSYH010000005.1"/>
</dbReference>
<organism evidence="2 3">
    <name type="scientific">Acidicapsa dinghuensis</name>
    <dbReference type="NCBI Taxonomy" id="2218256"/>
    <lineage>
        <taxon>Bacteria</taxon>
        <taxon>Pseudomonadati</taxon>
        <taxon>Acidobacteriota</taxon>
        <taxon>Terriglobia</taxon>
        <taxon>Terriglobales</taxon>
        <taxon>Acidobacteriaceae</taxon>
        <taxon>Acidicapsa</taxon>
    </lineage>
</organism>
<evidence type="ECO:0000313" key="3">
    <source>
        <dbReference type="Proteomes" id="UP001596091"/>
    </source>
</evidence>
<dbReference type="Proteomes" id="UP001596091">
    <property type="component" value="Unassembled WGS sequence"/>
</dbReference>
<dbReference type="EMBL" id="JBHSPH010000005">
    <property type="protein sequence ID" value="MFC5863563.1"/>
    <property type="molecule type" value="Genomic_DNA"/>
</dbReference>
<feature type="transmembrane region" description="Helical" evidence="1">
    <location>
        <begin position="20"/>
        <end position="42"/>
    </location>
</feature>
<accession>A0ABW1EKR9</accession>
<comment type="caution">
    <text evidence="2">The sequence shown here is derived from an EMBL/GenBank/DDBJ whole genome shotgun (WGS) entry which is preliminary data.</text>
</comment>
<sequence>MTHSLVTLFDLDPFRTSGAGSLFLFLSVLMICIFTMVSIAIWTEARRKEREAYYKAETMRRLAESSNDAAKYALEMMREEQVAQSRDFVREDLKRREGLKIGGLVNIGIGIGLFFLMKDVGGPPMVGALVLGIGVALAIYGFLLAPRHEDR</sequence>